<sequence>MLCPGRKFTAQTQLRPARQALSYLTIQELSMSATATGTYLNLTLKQDQQPSSTKTQSDLSPQTQTLQEMVRLYIRQEIPLFMALIQRLGIENGNMTL</sequence>
<evidence type="ECO:0000313" key="2">
    <source>
        <dbReference type="Proteomes" id="UP000011632"/>
    </source>
</evidence>
<name>L9Y7C7_9EURY</name>
<keyword evidence="2" id="KW-1185">Reference proteome</keyword>
<organism evidence="1 2">
    <name type="scientific">Natrinema versiforme JCM 10478</name>
    <dbReference type="NCBI Taxonomy" id="1227496"/>
    <lineage>
        <taxon>Archaea</taxon>
        <taxon>Methanobacteriati</taxon>
        <taxon>Methanobacteriota</taxon>
        <taxon>Stenosarchaea group</taxon>
        <taxon>Halobacteria</taxon>
        <taxon>Halobacteriales</taxon>
        <taxon>Natrialbaceae</taxon>
        <taxon>Natrinema</taxon>
    </lineage>
</organism>
<dbReference type="AlphaFoldDB" id="L9Y7C7"/>
<gene>
    <name evidence="1" type="ORF">C489_05738</name>
</gene>
<comment type="caution">
    <text evidence="1">The sequence shown here is derived from an EMBL/GenBank/DDBJ whole genome shotgun (WGS) entry which is preliminary data.</text>
</comment>
<protein>
    <submittedName>
        <fullName evidence="1">Uncharacterized protein</fullName>
    </submittedName>
</protein>
<accession>L9Y7C7</accession>
<evidence type="ECO:0000313" key="1">
    <source>
        <dbReference type="EMBL" id="ELY68843.1"/>
    </source>
</evidence>
<reference evidence="1 2" key="1">
    <citation type="journal article" date="2014" name="PLoS Genet.">
        <title>Phylogenetically driven sequencing of extremely halophilic archaea reveals strategies for static and dynamic osmo-response.</title>
        <authorList>
            <person name="Becker E.A."/>
            <person name="Seitzer P.M."/>
            <person name="Tritt A."/>
            <person name="Larsen D."/>
            <person name="Krusor M."/>
            <person name="Yao A.I."/>
            <person name="Wu D."/>
            <person name="Madern D."/>
            <person name="Eisen J.A."/>
            <person name="Darling A.E."/>
            <person name="Facciotti M.T."/>
        </authorList>
    </citation>
    <scope>NUCLEOTIDE SEQUENCE [LARGE SCALE GENOMIC DNA]</scope>
    <source>
        <strain evidence="1 2">JCM 10478</strain>
    </source>
</reference>
<dbReference type="Proteomes" id="UP000011632">
    <property type="component" value="Unassembled WGS sequence"/>
</dbReference>
<dbReference type="EMBL" id="AOID01000019">
    <property type="protein sequence ID" value="ELY68843.1"/>
    <property type="molecule type" value="Genomic_DNA"/>
</dbReference>
<proteinExistence type="predicted"/>